<proteinExistence type="predicted"/>
<name>A0A845DT40_9BACI</name>
<evidence type="ECO:0000256" key="3">
    <source>
        <dbReference type="ARBA" id="ARBA00022630"/>
    </source>
</evidence>
<dbReference type="PRINTS" id="PR00368">
    <property type="entry name" value="FADPNR"/>
</dbReference>
<evidence type="ECO:0000313" key="7">
    <source>
        <dbReference type="Proteomes" id="UP000460949"/>
    </source>
</evidence>
<feature type="domain" description="FAD/NAD(P)-binding" evidence="5">
    <location>
        <begin position="4"/>
        <end position="283"/>
    </location>
</feature>
<dbReference type="Pfam" id="PF07992">
    <property type="entry name" value="Pyr_redox_2"/>
    <property type="match status" value="1"/>
</dbReference>
<protein>
    <submittedName>
        <fullName evidence="6">FAD-binding protein</fullName>
    </submittedName>
</protein>
<dbReference type="SUPFAM" id="SSF51905">
    <property type="entry name" value="FAD/NAD(P)-binding domain"/>
    <property type="match status" value="1"/>
</dbReference>
<evidence type="ECO:0000256" key="4">
    <source>
        <dbReference type="ARBA" id="ARBA00023002"/>
    </source>
</evidence>
<dbReference type="InterPro" id="IPR050097">
    <property type="entry name" value="Ferredoxin-NADP_redctase_2"/>
</dbReference>
<dbReference type="InterPro" id="IPR036188">
    <property type="entry name" value="FAD/NAD-bd_sf"/>
</dbReference>
<evidence type="ECO:0000313" key="6">
    <source>
        <dbReference type="EMBL" id="MYL20576.1"/>
    </source>
</evidence>
<sequence length="300" mass="32600">MILDCAIIGGGPAGLNAALVLGRARRKVVLIDSSSPRNAVTHESHGFITRDGVKPGDFRDSAHEDIRKYPSVLFNNTKVSHVEQDHNHHFRLTTEDGNCYYSRKIILATGLKEELPAVNRISEFYGKSLFSCPYCDGWELRDLPLVLIAESKAAYDKAKIVSNWSGQLTVCTNGRDVLSEEEKNTLNRKGIQVKESPLTALEGEAGQLQKVTFEDGTEAACKGGFVIPKVEQASSFGEELGLERTENGGIKTDHMGRTSVKHVYAAGDTSQAIAQLIVAAAEGSKAAIGVNHDLTLEDFD</sequence>
<dbReference type="Proteomes" id="UP000460949">
    <property type="component" value="Unassembled WGS sequence"/>
</dbReference>
<comment type="subunit">
    <text evidence="2">Homodimer.</text>
</comment>
<dbReference type="InterPro" id="IPR023753">
    <property type="entry name" value="FAD/NAD-binding_dom"/>
</dbReference>
<dbReference type="GO" id="GO:0016491">
    <property type="term" value="F:oxidoreductase activity"/>
    <property type="evidence" value="ECO:0007669"/>
    <property type="project" value="UniProtKB-KW"/>
</dbReference>
<keyword evidence="4" id="KW-0560">Oxidoreductase</keyword>
<dbReference type="AlphaFoldDB" id="A0A845DT40"/>
<dbReference type="EMBL" id="WMET01000002">
    <property type="protein sequence ID" value="MYL20576.1"/>
    <property type="molecule type" value="Genomic_DNA"/>
</dbReference>
<dbReference type="RefSeq" id="WP_160837397.1">
    <property type="nucleotide sequence ID" value="NZ_WMET01000002.1"/>
</dbReference>
<organism evidence="6 7">
    <name type="scientific">Halobacillus litoralis</name>
    <dbReference type="NCBI Taxonomy" id="45668"/>
    <lineage>
        <taxon>Bacteria</taxon>
        <taxon>Bacillati</taxon>
        <taxon>Bacillota</taxon>
        <taxon>Bacilli</taxon>
        <taxon>Bacillales</taxon>
        <taxon>Bacillaceae</taxon>
        <taxon>Halobacillus</taxon>
    </lineage>
</organism>
<evidence type="ECO:0000256" key="2">
    <source>
        <dbReference type="ARBA" id="ARBA00011738"/>
    </source>
</evidence>
<comment type="caution">
    <text evidence="6">The sequence shown here is derived from an EMBL/GenBank/DDBJ whole genome shotgun (WGS) entry which is preliminary data.</text>
</comment>
<dbReference type="PANTHER" id="PTHR48105">
    <property type="entry name" value="THIOREDOXIN REDUCTASE 1-RELATED-RELATED"/>
    <property type="match status" value="1"/>
</dbReference>
<reference evidence="6 7" key="1">
    <citation type="submission" date="2019-11" db="EMBL/GenBank/DDBJ databases">
        <title>Genome sequences of 17 halophilic strains isolated from different environments.</title>
        <authorList>
            <person name="Furrow R.E."/>
        </authorList>
    </citation>
    <scope>NUCLEOTIDE SEQUENCE [LARGE SCALE GENOMIC DNA]</scope>
    <source>
        <strain evidence="6 7">22511_23_Filter</strain>
    </source>
</reference>
<keyword evidence="3" id="KW-0285">Flavoprotein</keyword>
<dbReference type="Gene3D" id="3.50.50.60">
    <property type="entry name" value="FAD/NAD(P)-binding domain"/>
    <property type="match status" value="2"/>
</dbReference>
<accession>A0A845DT40</accession>
<evidence type="ECO:0000256" key="1">
    <source>
        <dbReference type="ARBA" id="ARBA00001974"/>
    </source>
</evidence>
<gene>
    <name evidence="6" type="ORF">GLW04_11785</name>
</gene>
<evidence type="ECO:0000259" key="5">
    <source>
        <dbReference type="Pfam" id="PF07992"/>
    </source>
</evidence>
<comment type="cofactor">
    <cofactor evidence="1">
        <name>FAD</name>
        <dbReference type="ChEBI" id="CHEBI:57692"/>
    </cofactor>
</comment>
<dbReference type="PRINTS" id="PR00469">
    <property type="entry name" value="PNDRDTASEII"/>
</dbReference>